<dbReference type="InterPro" id="IPR026906">
    <property type="entry name" value="LRR_5"/>
</dbReference>
<dbReference type="SUPFAM" id="SSF52058">
    <property type="entry name" value="L domain-like"/>
    <property type="match status" value="1"/>
</dbReference>
<name>A0ABR2J0S4_9EUKA</name>
<dbReference type="PANTHER" id="PTHR45661">
    <property type="entry name" value="SURFACE ANTIGEN"/>
    <property type="match status" value="1"/>
</dbReference>
<reference evidence="1 2" key="1">
    <citation type="submission" date="2024-04" db="EMBL/GenBank/DDBJ databases">
        <title>Tritrichomonas musculus Genome.</title>
        <authorList>
            <person name="Alves-Ferreira E."/>
            <person name="Grigg M."/>
            <person name="Lorenzi H."/>
            <person name="Galac M."/>
        </authorList>
    </citation>
    <scope>NUCLEOTIDE SEQUENCE [LARGE SCALE GENOMIC DNA]</scope>
    <source>
        <strain evidence="1 2">EAF2021</strain>
    </source>
</reference>
<organism evidence="1 2">
    <name type="scientific">Tritrichomonas musculus</name>
    <dbReference type="NCBI Taxonomy" id="1915356"/>
    <lineage>
        <taxon>Eukaryota</taxon>
        <taxon>Metamonada</taxon>
        <taxon>Parabasalia</taxon>
        <taxon>Tritrichomonadida</taxon>
        <taxon>Tritrichomonadidae</taxon>
        <taxon>Tritrichomonas</taxon>
    </lineage>
</organism>
<dbReference type="InterPro" id="IPR032675">
    <property type="entry name" value="LRR_dom_sf"/>
</dbReference>
<evidence type="ECO:0000313" key="1">
    <source>
        <dbReference type="EMBL" id="KAK8871513.1"/>
    </source>
</evidence>
<gene>
    <name evidence="1" type="ORF">M9Y10_007242</name>
</gene>
<proteinExistence type="predicted"/>
<dbReference type="Pfam" id="PF13306">
    <property type="entry name" value="LRR_5"/>
    <property type="match status" value="2"/>
</dbReference>
<dbReference type="Proteomes" id="UP001470230">
    <property type="component" value="Unassembled WGS sequence"/>
</dbReference>
<evidence type="ECO:0000313" key="2">
    <source>
        <dbReference type="Proteomes" id="UP001470230"/>
    </source>
</evidence>
<dbReference type="EMBL" id="JAPFFF010000013">
    <property type="protein sequence ID" value="KAK8871513.1"/>
    <property type="molecule type" value="Genomic_DNA"/>
</dbReference>
<accession>A0ABR2J0S4</accession>
<comment type="caution">
    <text evidence="1">The sequence shown here is derived from an EMBL/GenBank/DDBJ whole genome shotgun (WGS) entry which is preliminary data.</text>
</comment>
<dbReference type="PANTHER" id="PTHR45661:SF3">
    <property type="entry name" value="IG-LIKE DOMAIN-CONTAINING PROTEIN"/>
    <property type="match status" value="1"/>
</dbReference>
<protein>
    <recommendedName>
        <fullName evidence="3">Surface antigen BspA-like protein</fullName>
    </recommendedName>
</protein>
<dbReference type="InterPro" id="IPR053139">
    <property type="entry name" value="Surface_bspA-like"/>
</dbReference>
<keyword evidence="2" id="KW-1185">Reference proteome</keyword>
<dbReference type="Gene3D" id="3.80.10.10">
    <property type="entry name" value="Ribonuclease Inhibitor"/>
    <property type="match status" value="2"/>
</dbReference>
<sequence length="361" mass="41787">MITKQSKDEIDTVTIGGIQYVFNKKEKTASIKKNIFFNKVLVVPQSIMHDNQEYIITKIMKDSFLYQKYPKTIEFSTNSKVSIFEKLAFQYSGLESLSIPSSVIDMQKGWCGYSWNLTKINVMPNNPRYKLYENKYIIGKTSIEQENFDILVFSVRDIKVAKIPNFIEIIDQYAFSGCKYLSKVEIESDSKLRIIDENAFSFSAIKSIIFPSKLTHIGESAFESCKLLNRIEFRKDSELQFIGDCAFKETSIEKITIPVQLKIINSYAFYNCSNLHKFVITEKSKLEILGKEAFSNTSIKSFYIPNHVMKIEDCAFSFCDFLQIVEFDENVNLKYSDLDIFDDCSDTIIMIPIKLGKHFFE</sequence>
<evidence type="ECO:0008006" key="3">
    <source>
        <dbReference type="Google" id="ProtNLM"/>
    </source>
</evidence>